<evidence type="ECO:0000256" key="7">
    <source>
        <dbReference type="ARBA" id="ARBA00034808"/>
    </source>
</evidence>
<dbReference type="InterPro" id="IPR000212">
    <property type="entry name" value="DNA_helicase_UvrD/REP"/>
</dbReference>
<dbReference type="GO" id="GO:0005524">
    <property type="term" value="F:ATP binding"/>
    <property type="evidence" value="ECO:0007669"/>
    <property type="project" value="UniProtKB-UniRule"/>
</dbReference>
<dbReference type="PANTHER" id="PTHR11070:SF45">
    <property type="entry name" value="DNA 3'-5' HELICASE"/>
    <property type="match status" value="1"/>
</dbReference>
<feature type="binding site" evidence="9">
    <location>
        <begin position="28"/>
        <end position="35"/>
    </location>
    <ligand>
        <name>ATP</name>
        <dbReference type="ChEBI" id="CHEBI:30616"/>
    </ligand>
</feature>
<dbReference type="PANTHER" id="PTHR11070">
    <property type="entry name" value="UVRD / RECB / PCRA DNA HELICASE FAMILY MEMBER"/>
    <property type="match status" value="1"/>
</dbReference>
<comment type="caution">
    <text evidence="11">The sequence shown here is derived from an EMBL/GenBank/DDBJ whole genome shotgun (WGS) entry which is preliminary data.</text>
</comment>
<evidence type="ECO:0000256" key="6">
    <source>
        <dbReference type="ARBA" id="ARBA00034617"/>
    </source>
</evidence>
<evidence type="ECO:0000313" key="11">
    <source>
        <dbReference type="EMBL" id="RSL29914.1"/>
    </source>
</evidence>
<dbReference type="EMBL" id="RBVX01000047">
    <property type="protein sequence ID" value="RSL29914.1"/>
    <property type="molecule type" value="Genomic_DNA"/>
</dbReference>
<dbReference type="PROSITE" id="PS51198">
    <property type="entry name" value="UVRD_HELICASE_ATP_BIND"/>
    <property type="match status" value="1"/>
</dbReference>
<evidence type="ECO:0000256" key="4">
    <source>
        <dbReference type="ARBA" id="ARBA00022840"/>
    </source>
</evidence>
<dbReference type="InterPro" id="IPR027417">
    <property type="entry name" value="P-loop_NTPase"/>
</dbReference>
<evidence type="ECO:0000256" key="3">
    <source>
        <dbReference type="ARBA" id="ARBA00022806"/>
    </source>
</evidence>
<keyword evidence="5" id="KW-0413">Isomerase</keyword>
<evidence type="ECO:0000259" key="10">
    <source>
        <dbReference type="PROSITE" id="PS51198"/>
    </source>
</evidence>
<dbReference type="AlphaFoldDB" id="A0A428MUV8"/>
<protein>
    <recommendedName>
        <fullName evidence="7">DNA 3'-5' helicase</fullName>
        <ecNumber evidence="7">5.6.2.4</ecNumber>
    </recommendedName>
</protein>
<dbReference type="GO" id="GO:0043138">
    <property type="term" value="F:3'-5' DNA helicase activity"/>
    <property type="evidence" value="ECO:0007669"/>
    <property type="project" value="UniProtKB-EC"/>
</dbReference>
<dbReference type="OrthoDB" id="9787585at2"/>
<dbReference type="Pfam" id="PF00580">
    <property type="entry name" value="UvrD-helicase"/>
    <property type="match status" value="1"/>
</dbReference>
<keyword evidence="1 9" id="KW-0547">Nucleotide-binding</keyword>
<dbReference type="Pfam" id="PF13361">
    <property type="entry name" value="UvrD_C"/>
    <property type="match status" value="1"/>
</dbReference>
<dbReference type="GO" id="GO:0000725">
    <property type="term" value="P:recombinational repair"/>
    <property type="evidence" value="ECO:0007669"/>
    <property type="project" value="TreeGrafter"/>
</dbReference>
<evidence type="ECO:0000256" key="1">
    <source>
        <dbReference type="ARBA" id="ARBA00022741"/>
    </source>
</evidence>
<keyword evidence="12" id="KW-1185">Reference proteome</keyword>
<proteinExistence type="predicted"/>
<comment type="catalytic activity">
    <reaction evidence="8">
        <text>ATP + H2O = ADP + phosphate + H(+)</text>
        <dbReference type="Rhea" id="RHEA:13065"/>
        <dbReference type="ChEBI" id="CHEBI:15377"/>
        <dbReference type="ChEBI" id="CHEBI:15378"/>
        <dbReference type="ChEBI" id="CHEBI:30616"/>
        <dbReference type="ChEBI" id="CHEBI:43474"/>
        <dbReference type="ChEBI" id="CHEBI:456216"/>
        <dbReference type="EC" id="5.6.2.4"/>
    </reaction>
</comment>
<keyword evidence="4 9" id="KW-0067">ATP-binding</keyword>
<keyword evidence="3 9" id="KW-0347">Helicase</keyword>
<accession>A0A428MUV8</accession>
<evidence type="ECO:0000256" key="8">
    <source>
        <dbReference type="ARBA" id="ARBA00048988"/>
    </source>
</evidence>
<dbReference type="Proteomes" id="UP000275076">
    <property type="component" value="Unassembled WGS sequence"/>
</dbReference>
<evidence type="ECO:0000256" key="9">
    <source>
        <dbReference type="PROSITE-ProRule" id="PRU00560"/>
    </source>
</evidence>
<name>A0A428MUV8_9BACI</name>
<dbReference type="SUPFAM" id="SSF52540">
    <property type="entry name" value="P-loop containing nucleoside triphosphate hydrolases"/>
    <property type="match status" value="1"/>
</dbReference>
<dbReference type="InterPro" id="IPR014016">
    <property type="entry name" value="UvrD-like_ATP-bd"/>
</dbReference>
<dbReference type="EC" id="5.6.2.4" evidence="7"/>
<sequence length="481" mass="55454">MQQLQINLTKQQDKCVTFKPQGDLLIQGIPGSGKSTILLARAKYLMKHYPNDKILFLTFSRTLTNYIKQLADKIGLSNVEAKTFHQWGKELFESTNYPNTRLKLGKDRDDIIRYAKNIIKKQNENASFPNIEEKKSDKKLVKFLGDEIEWMKGTGINMRNDYLNIKRSGRGKDVRVTKAHRETIYDVLEKYNELLGRHYKHRGIDSDDLSRLLINKSNEVSKSLLSEHVLVDEAQDFHTLQLKAINTFAKKSLTIGADKGQQIYRRSFTWKSAGIDIKGGRSKYLKKTFRSTRQIVTLANDFQEKDPLITSDADYQKPAVPDIEGKVPRLIYCNKKADEEKVILKQVQKIRSSYPEDAIGVIATSHKRLDEYKILLEEHGVPVYKVKDEDADIVSPGVKLITYHSSKGLEFDHVLVTELKQGKLPYKEPDPGDDEEEFMSRERKKLYVAMTRAKKTLCLIAPKTYSSFIKDFNEKYYEVIT</sequence>
<keyword evidence="2 9" id="KW-0378">Hydrolase</keyword>
<evidence type="ECO:0000256" key="5">
    <source>
        <dbReference type="ARBA" id="ARBA00023235"/>
    </source>
</evidence>
<evidence type="ECO:0000313" key="12">
    <source>
        <dbReference type="Proteomes" id="UP000275076"/>
    </source>
</evidence>
<reference evidence="11 12" key="1">
    <citation type="submission" date="2018-10" db="EMBL/GenBank/DDBJ databases">
        <title>Draft genome sequence of Bacillus salarius IM0101, isolated from a hypersaline soil in Inner Mongolia, China.</title>
        <authorList>
            <person name="Yamprayoonswat W."/>
            <person name="Boonvisut S."/>
            <person name="Jumpathong W."/>
            <person name="Sittihan S."/>
            <person name="Ruangsuj P."/>
            <person name="Wanthongcharoen S."/>
            <person name="Thongpramul N."/>
            <person name="Pimmason S."/>
            <person name="Yu B."/>
            <person name="Yasawong M."/>
        </authorList>
    </citation>
    <scope>NUCLEOTIDE SEQUENCE [LARGE SCALE GENOMIC DNA]</scope>
    <source>
        <strain evidence="11 12">IM0101</strain>
    </source>
</reference>
<dbReference type="InterPro" id="IPR014017">
    <property type="entry name" value="DNA_helicase_UvrD-like_C"/>
</dbReference>
<evidence type="ECO:0000256" key="2">
    <source>
        <dbReference type="ARBA" id="ARBA00022801"/>
    </source>
</evidence>
<gene>
    <name evidence="11" type="ORF">D7Z54_28670</name>
</gene>
<feature type="domain" description="UvrD-like helicase ATP-binding" evidence="10">
    <location>
        <begin position="7"/>
        <end position="305"/>
    </location>
</feature>
<dbReference type="GO" id="GO:0003677">
    <property type="term" value="F:DNA binding"/>
    <property type="evidence" value="ECO:0007669"/>
    <property type="project" value="InterPro"/>
</dbReference>
<dbReference type="GO" id="GO:0016887">
    <property type="term" value="F:ATP hydrolysis activity"/>
    <property type="evidence" value="ECO:0007669"/>
    <property type="project" value="RHEA"/>
</dbReference>
<dbReference type="RefSeq" id="WP_125561613.1">
    <property type="nucleotide sequence ID" value="NZ_RBVX01000047.1"/>
</dbReference>
<comment type="catalytic activity">
    <reaction evidence="6">
        <text>Couples ATP hydrolysis with the unwinding of duplex DNA by translocating in the 3'-5' direction.</text>
        <dbReference type="EC" id="5.6.2.4"/>
    </reaction>
</comment>
<dbReference type="Gene3D" id="3.40.50.300">
    <property type="entry name" value="P-loop containing nucleotide triphosphate hydrolases"/>
    <property type="match status" value="3"/>
</dbReference>
<organism evidence="11 12">
    <name type="scientific">Salibacterium salarium</name>
    <dbReference type="NCBI Taxonomy" id="284579"/>
    <lineage>
        <taxon>Bacteria</taxon>
        <taxon>Bacillati</taxon>
        <taxon>Bacillota</taxon>
        <taxon>Bacilli</taxon>
        <taxon>Bacillales</taxon>
        <taxon>Bacillaceae</taxon>
    </lineage>
</organism>